<dbReference type="Gene3D" id="3.40.50.720">
    <property type="entry name" value="NAD(P)-binding Rossmann-like Domain"/>
    <property type="match status" value="1"/>
</dbReference>
<evidence type="ECO:0000313" key="5">
    <source>
        <dbReference type="EMBL" id="MCG2622977.1"/>
    </source>
</evidence>
<proteinExistence type="inferred from homology"/>
<feature type="domain" description="Malic enzyme NAD-binding" evidence="3">
    <location>
        <begin position="169"/>
        <end position="390"/>
    </location>
</feature>
<dbReference type="InterPro" id="IPR036291">
    <property type="entry name" value="NAD(P)-bd_dom_sf"/>
</dbReference>
<evidence type="ECO:0000313" key="6">
    <source>
        <dbReference type="Proteomes" id="UP001165368"/>
    </source>
</evidence>
<comment type="similarity">
    <text evidence="1">Belongs to the malic enzymes family.</text>
</comment>
<organism evidence="5 6">
    <name type="scientific">Arthrobacter hankyongi</name>
    <dbReference type="NCBI Taxonomy" id="2904801"/>
    <lineage>
        <taxon>Bacteria</taxon>
        <taxon>Bacillati</taxon>
        <taxon>Actinomycetota</taxon>
        <taxon>Actinomycetes</taxon>
        <taxon>Micrococcales</taxon>
        <taxon>Micrococcaceae</taxon>
        <taxon>Arthrobacter</taxon>
    </lineage>
</organism>
<dbReference type="Gene3D" id="3.40.50.10380">
    <property type="entry name" value="Malic enzyme, N-terminal domain"/>
    <property type="match status" value="1"/>
</dbReference>
<dbReference type="SMART" id="SM01274">
    <property type="entry name" value="malic"/>
    <property type="match status" value="1"/>
</dbReference>
<dbReference type="InterPro" id="IPR046346">
    <property type="entry name" value="Aminoacid_DH-like_N_sf"/>
</dbReference>
<accession>A0ABS9L8I9</accession>
<evidence type="ECO:0000259" key="4">
    <source>
        <dbReference type="SMART" id="SM01274"/>
    </source>
</evidence>
<dbReference type="InterPro" id="IPR001891">
    <property type="entry name" value="Malic_OxRdtase"/>
</dbReference>
<dbReference type="SUPFAM" id="SSF51735">
    <property type="entry name" value="NAD(P)-binding Rossmann-fold domains"/>
    <property type="match status" value="1"/>
</dbReference>
<feature type="domain" description="Malic enzyme N-terminal" evidence="4">
    <location>
        <begin position="24"/>
        <end position="157"/>
    </location>
</feature>
<evidence type="ECO:0000256" key="2">
    <source>
        <dbReference type="ARBA" id="ARBA00023002"/>
    </source>
</evidence>
<evidence type="ECO:0000259" key="3">
    <source>
        <dbReference type="SMART" id="SM00919"/>
    </source>
</evidence>
<gene>
    <name evidence="5" type="ORF">LVY72_13830</name>
</gene>
<dbReference type="SUPFAM" id="SSF53223">
    <property type="entry name" value="Aminoacid dehydrogenase-like, N-terminal domain"/>
    <property type="match status" value="1"/>
</dbReference>
<dbReference type="Pfam" id="PF03949">
    <property type="entry name" value="Malic_M"/>
    <property type="match status" value="1"/>
</dbReference>
<dbReference type="Proteomes" id="UP001165368">
    <property type="component" value="Unassembled WGS sequence"/>
</dbReference>
<sequence>MTTGLENSSRIDLTTEEIFAAHEGGKLSIGLTAPLDDKRDLSIAYTPGVAQVSRAINADPELAQKYTWAARLVAVVSDGTAVLGLGNIGAAASLPVMEGKAALFKRFAGLDSIPLVLETTDVDEIVETLVRLRSSFGAVNLEDVSAPRCFELEAKLIEALDMPVMHDDQHGTAVVALAALTNAAKLSGRELGSLKTVISGAGAAGIAVAEILLAAGVSDVVLLDSRGIIHQDRGDLTEIKAAYAARTNPRGLTGGTAQALDGADVFIGVSSGTIPEETLAKMSADAVIFALSNPDPEIHPEVAHKYAKVVATGRSDFANQINNVLAFPGIFRGALDAGAKRITPAMKVAAAEAIAGIAAQDGLRPDYIIPSPLDERVAPAVTAAVTGAVLSRNGSGG</sequence>
<dbReference type="PANTHER" id="PTHR43237:SF4">
    <property type="entry name" value="NADP-DEPENDENT MALIC ENZYME"/>
    <property type="match status" value="1"/>
</dbReference>
<dbReference type="SMART" id="SM00919">
    <property type="entry name" value="Malic_M"/>
    <property type="match status" value="1"/>
</dbReference>
<keyword evidence="2" id="KW-0560">Oxidoreductase</keyword>
<dbReference type="CDD" id="cd05311">
    <property type="entry name" value="NAD_bind_2_malic_enz"/>
    <property type="match status" value="1"/>
</dbReference>
<dbReference type="EMBL" id="JAKLTQ010000010">
    <property type="protein sequence ID" value="MCG2622977.1"/>
    <property type="molecule type" value="Genomic_DNA"/>
</dbReference>
<dbReference type="InterPro" id="IPR045213">
    <property type="entry name" value="Malic_NAD-bd_bact_type"/>
</dbReference>
<protein>
    <submittedName>
        <fullName evidence="5">NADP-dependent malic enzyme</fullName>
    </submittedName>
</protein>
<comment type="caution">
    <text evidence="5">The sequence shown here is derived from an EMBL/GenBank/DDBJ whole genome shotgun (WGS) entry which is preliminary data.</text>
</comment>
<dbReference type="Pfam" id="PF00390">
    <property type="entry name" value="malic"/>
    <property type="match status" value="1"/>
</dbReference>
<dbReference type="InterPro" id="IPR051674">
    <property type="entry name" value="Malate_Decarboxylase"/>
</dbReference>
<keyword evidence="6" id="KW-1185">Reference proteome</keyword>
<dbReference type="InterPro" id="IPR012301">
    <property type="entry name" value="Malic_N_dom"/>
</dbReference>
<dbReference type="InterPro" id="IPR037062">
    <property type="entry name" value="Malic_N_dom_sf"/>
</dbReference>
<name>A0ABS9L8I9_9MICC</name>
<dbReference type="InterPro" id="IPR012302">
    <property type="entry name" value="Malic_NAD-bd"/>
</dbReference>
<reference evidence="5" key="1">
    <citation type="submission" date="2022-01" db="EMBL/GenBank/DDBJ databases">
        <authorList>
            <person name="Jo J.-H."/>
            <person name="Im W.-T."/>
        </authorList>
    </citation>
    <scope>NUCLEOTIDE SEQUENCE</scope>
    <source>
        <strain evidence="5">I2-34</strain>
    </source>
</reference>
<dbReference type="PANTHER" id="PTHR43237">
    <property type="entry name" value="NADP-DEPENDENT MALIC ENZYME"/>
    <property type="match status" value="1"/>
</dbReference>
<evidence type="ECO:0000256" key="1">
    <source>
        <dbReference type="ARBA" id="ARBA00008785"/>
    </source>
</evidence>
<dbReference type="PIRSF" id="PIRSF000106">
    <property type="entry name" value="ME"/>
    <property type="match status" value="1"/>
</dbReference>